<dbReference type="Proteomes" id="UP000789525">
    <property type="component" value="Unassembled WGS sequence"/>
</dbReference>
<evidence type="ECO:0000313" key="2">
    <source>
        <dbReference type="Proteomes" id="UP000789525"/>
    </source>
</evidence>
<organism evidence="1 2">
    <name type="scientific">Acaulospora colombiana</name>
    <dbReference type="NCBI Taxonomy" id="27376"/>
    <lineage>
        <taxon>Eukaryota</taxon>
        <taxon>Fungi</taxon>
        <taxon>Fungi incertae sedis</taxon>
        <taxon>Mucoromycota</taxon>
        <taxon>Glomeromycotina</taxon>
        <taxon>Glomeromycetes</taxon>
        <taxon>Diversisporales</taxon>
        <taxon>Acaulosporaceae</taxon>
        <taxon>Acaulospora</taxon>
    </lineage>
</organism>
<proteinExistence type="predicted"/>
<reference evidence="1" key="1">
    <citation type="submission" date="2021-06" db="EMBL/GenBank/DDBJ databases">
        <authorList>
            <person name="Kallberg Y."/>
            <person name="Tangrot J."/>
            <person name="Rosling A."/>
        </authorList>
    </citation>
    <scope>NUCLEOTIDE SEQUENCE</scope>
    <source>
        <strain evidence="1">CL356</strain>
    </source>
</reference>
<comment type="caution">
    <text evidence="1">The sequence shown here is derived from an EMBL/GenBank/DDBJ whole genome shotgun (WGS) entry which is preliminary data.</text>
</comment>
<gene>
    <name evidence="1" type="ORF">ACOLOM_LOCUS7142</name>
</gene>
<name>A0ACA9MXM6_9GLOM</name>
<evidence type="ECO:0000313" key="1">
    <source>
        <dbReference type="EMBL" id="CAG8615048.1"/>
    </source>
</evidence>
<sequence>MRLTTPLVNHKLQHQSGYRHTNNGTDRPGRKDSKLFIVLYRFKIHVTPMSPEDARFAETGVVETCSLGGDDEEEPGKIEAFEDGDEANATVAKIT</sequence>
<protein>
    <submittedName>
        <fullName evidence="1">13121_t:CDS:1</fullName>
    </submittedName>
</protein>
<dbReference type="EMBL" id="CAJVPT010015901">
    <property type="protein sequence ID" value="CAG8615048.1"/>
    <property type="molecule type" value="Genomic_DNA"/>
</dbReference>
<keyword evidence="2" id="KW-1185">Reference proteome</keyword>
<accession>A0ACA9MXM6</accession>